<evidence type="ECO:0000256" key="7">
    <source>
        <dbReference type="ARBA" id="ARBA00057176"/>
    </source>
</evidence>
<keyword evidence="6" id="KW-0539">Nucleus</keyword>
<comment type="function">
    <text evidence="7">Binds DNA as a heterodimer with MAX and represses transcription. Binds to the canonical E box sequence 5'-CACGTG-3' and, with higher affinity, to 5'-CACGCG-3'.</text>
</comment>
<evidence type="ECO:0000256" key="9">
    <source>
        <dbReference type="ARBA" id="ARBA00070444"/>
    </source>
</evidence>
<keyword evidence="4" id="KW-0238">DNA-binding</keyword>
<name>A0A067R5S3_ZOONE</name>
<feature type="compositionally biased region" description="Basic and acidic residues" evidence="12">
    <location>
        <begin position="123"/>
        <end position="144"/>
    </location>
</feature>
<proteinExistence type="predicted"/>
<dbReference type="SMART" id="SM00353">
    <property type="entry name" value="HLH"/>
    <property type="match status" value="1"/>
</dbReference>
<dbReference type="STRING" id="136037.A0A067R5S3"/>
<evidence type="ECO:0000256" key="5">
    <source>
        <dbReference type="ARBA" id="ARBA00023163"/>
    </source>
</evidence>
<dbReference type="GO" id="GO:0000978">
    <property type="term" value="F:RNA polymerase II cis-regulatory region sequence-specific DNA binding"/>
    <property type="evidence" value="ECO:0007669"/>
    <property type="project" value="TreeGrafter"/>
</dbReference>
<dbReference type="Gene3D" id="4.10.280.10">
    <property type="entry name" value="Helix-loop-helix DNA-binding domain"/>
    <property type="match status" value="1"/>
</dbReference>
<dbReference type="Proteomes" id="UP000027135">
    <property type="component" value="Unassembled WGS sequence"/>
</dbReference>
<dbReference type="eggNOG" id="KOG2483">
    <property type="taxonomic scope" value="Eukaryota"/>
</dbReference>
<dbReference type="PANTHER" id="PTHR11969">
    <property type="entry name" value="MAX DIMERIZATION, MAD"/>
    <property type="match status" value="1"/>
</dbReference>
<dbReference type="InterPro" id="IPR011598">
    <property type="entry name" value="bHLH_dom"/>
</dbReference>
<evidence type="ECO:0000256" key="2">
    <source>
        <dbReference type="ARBA" id="ARBA00022491"/>
    </source>
</evidence>
<feature type="compositionally biased region" description="Pro residues" evidence="12">
    <location>
        <begin position="79"/>
        <end position="101"/>
    </location>
</feature>
<evidence type="ECO:0000256" key="1">
    <source>
        <dbReference type="ARBA" id="ARBA00004123"/>
    </source>
</evidence>
<dbReference type="Pfam" id="PF00010">
    <property type="entry name" value="HLH"/>
    <property type="match status" value="1"/>
</dbReference>
<evidence type="ECO:0000256" key="3">
    <source>
        <dbReference type="ARBA" id="ARBA00023015"/>
    </source>
</evidence>
<evidence type="ECO:0000259" key="13">
    <source>
        <dbReference type="PROSITE" id="PS50888"/>
    </source>
</evidence>
<evidence type="ECO:0000256" key="4">
    <source>
        <dbReference type="ARBA" id="ARBA00023125"/>
    </source>
</evidence>
<comment type="subcellular location">
    <subcellularLocation>
        <location evidence="1">Nucleus</location>
    </subcellularLocation>
</comment>
<evidence type="ECO:0000256" key="8">
    <source>
        <dbReference type="ARBA" id="ARBA00062701"/>
    </source>
</evidence>
<gene>
    <name evidence="14" type="ORF">L798_06616</name>
</gene>
<evidence type="ECO:0000256" key="6">
    <source>
        <dbReference type="ARBA" id="ARBA00023242"/>
    </source>
</evidence>
<dbReference type="EMBL" id="KK852680">
    <property type="protein sequence ID" value="KDR18635.1"/>
    <property type="molecule type" value="Genomic_DNA"/>
</dbReference>
<sequence>MRSGFQFFLCANNGGVSSDGGRASSRRTMSLETLLEAARYVELQEAQRLHQSSSSVTSLARGEEEEPAPGGFLSFTAAAPPPPPPAVTSEHQPPPPLPPTRPAHNQQVSNGGPAPHLPLDQPDDSKEFQKRAAGTREVHNKLEKNRRAHLKECFELLKRQLPASQDEKKSSNLSILHSALRHIQFLRRREREFEHEMERLAREKIAAQQRLVMLKKELSAQWDHIDFNALLPESVHVLEDPRNKDHVSHTTSTATERDEVMSDAEEPLNKCGVVYSSTSSLSSAATACSPPQLPPPPPPPPPGPTELRGGEDPKSLPPTSVVQLPVTAHMVGTTGLATLVSPTIQLLAPSGLRMLPGDPQPLALTVHPPHLPNTNVAHSPASAVVSHPRLRGMSGSESDTRTTAAITLPTLHLPNKMVAGSVALAAEAARLPGGAELNILPANGAVRATTSGKHHPITLSGGLTLPNGVLGHAGVTLATKSIAHTACSEASGTVLTPAIHGAGTIPTHLTSAGITHVVTPLGSHTSLTPLVTPVTVVSQGNQVAHILATPQQLGGKMMTTTSLLKSVGPMPLMNTQYLSTATLVKPVVVVSTPSTLPPHSNSSS</sequence>
<evidence type="ECO:0000256" key="12">
    <source>
        <dbReference type="SAM" id="MobiDB-lite"/>
    </source>
</evidence>
<feature type="region of interest" description="Disordered" evidence="12">
    <location>
        <begin position="283"/>
        <end position="320"/>
    </location>
</feature>
<keyword evidence="3" id="KW-0805">Transcription regulation</keyword>
<keyword evidence="5" id="KW-0804">Transcription</keyword>
<dbReference type="AlphaFoldDB" id="A0A067R5S3"/>
<comment type="subunit">
    <text evidence="8">Efficient DNA binding requires dimerization with another bHLH protein. Binds DNA as a homodimer or a heterodimer with MAX.</text>
</comment>
<evidence type="ECO:0000313" key="14">
    <source>
        <dbReference type="EMBL" id="KDR18635.1"/>
    </source>
</evidence>
<dbReference type="SUPFAM" id="SSF47459">
    <property type="entry name" value="HLH, helix-loop-helix DNA-binding domain"/>
    <property type="match status" value="1"/>
</dbReference>
<evidence type="ECO:0000256" key="11">
    <source>
        <dbReference type="SAM" id="Coils"/>
    </source>
</evidence>
<reference evidence="14 15" key="1">
    <citation type="journal article" date="2014" name="Nat. Commun.">
        <title>Molecular traces of alternative social organization in a termite genome.</title>
        <authorList>
            <person name="Terrapon N."/>
            <person name="Li C."/>
            <person name="Robertson H.M."/>
            <person name="Ji L."/>
            <person name="Meng X."/>
            <person name="Booth W."/>
            <person name="Chen Z."/>
            <person name="Childers C.P."/>
            <person name="Glastad K.M."/>
            <person name="Gokhale K."/>
            <person name="Gowin J."/>
            <person name="Gronenberg W."/>
            <person name="Hermansen R.A."/>
            <person name="Hu H."/>
            <person name="Hunt B.G."/>
            <person name="Huylmans A.K."/>
            <person name="Khalil S.M."/>
            <person name="Mitchell R.D."/>
            <person name="Munoz-Torres M.C."/>
            <person name="Mustard J.A."/>
            <person name="Pan H."/>
            <person name="Reese J.T."/>
            <person name="Scharf M.E."/>
            <person name="Sun F."/>
            <person name="Vogel H."/>
            <person name="Xiao J."/>
            <person name="Yang W."/>
            <person name="Yang Z."/>
            <person name="Yang Z."/>
            <person name="Zhou J."/>
            <person name="Zhu J."/>
            <person name="Brent C.S."/>
            <person name="Elsik C.G."/>
            <person name="Goodisman M.A."/>
            <person name="Liberles D.A."/>
            <person name="Roe R.M."/>
            <person name="Vargo E.L."/>
            <person name="Vilcinskas A."/>
            <person name="Wang J."/>
            <person name="Bornberg-Bauer E."/>
            <person name="Korb J."/>
            <person name="Zhang G."/>
            <person name="Liebig J."/>
        </authorList>
    </citation>
    <scope>NUCLEOTIDE SEQUENCE [LARGE SCALE GENOMIC DNA]</scope>
    <source>
        <tissue evidence="14">Whole organism</tissue>
    </source>
</reference>
<accession>A0A067R5S3</accession>
<dbReference type="GO" id="GO:0046983">
    <property type="term" value="F:protein dimerization activity"/>
    <property type="evidence" value="ECO:0007669"/>
    <property type="project" value="InterPro"/>
</dbReference>
<protein>
    <recommendedName>
        <fullName evidence="9">Max-binding protein MNT</fullName>
    </recommendedName>
    <alternativeName>
        <fullName evidence="10">Myc antagonist MNT</fullName>
    </alternativeName>
</protein>
<dbReference type="GO" id="GO:0005634">
    <property type="term" value="C:nucleus"/>
    <property type="evidence" value="ECO:0007669"/>
    <property type="project" value="UniProtKB-SubCell"/>
</dbReference>
<evidence type="ECO:0000256" key="10">
    <source>
        <dbReference type="ARBA" id="ARBA00083368"/>
    </source>
</evidence>
<dbReference type="InterPro" id="IPR036638">
    <property type="entry name" value="HLH_DNA-bd_sf"/>
</dbReference>
<evidence type="ECO:0000313" key="15">
    <source>
        <dbReference type="Proteomes" id="UP000027135"/>
    </source>
</evidence>
<feature type="compositionally biased region" description="Polar residues" evidence="12">
    <location>
        <begin position="49"/>
        <end position="58"/>
    </location>
</feature>
<feature type="region of interest" description="Disordered" evidence="12">
    <location>
        <begin position="241"/>
        <end position="264"/>
    </location>
</feature>
<organism evidence="14 15">
    <name type="scientific">Zootermopsis nevadensis</name>
    <name type="common">Dampwood termite</name>
    <dbReference type="NCBI Taxonomy" id="136037"/>
    <lineage>
        <taxon>Eukaryota</taxon>
        <taxon>Metazoa</taxon>
        <taxon>Ecdysozoa</taxon>
        <taxon>Arthropoda</taxon>
        <taxon>Hexapoda</taxon>
        <taxon>Insecta</taxon>
        <taxon>Pterygota</taxon>
        <taxon>Neoptera</taxon>
        <taxon>Polyneoptera</taxon>
        <taxon>Dictyoptera</taxon>
        <taxon>Blattodea</taxon>
        <taxon>Blattoidea</taxon>
        <taxon>Termitoidae</taxon>
        <taxon>Termopsidae</taxon>
        <taxon>Zootermopsis</taxon>
    </lineage>
</organism>
<dbReference type="FunFam" id="4.10.280.10:FF:000034">
    <property type="entry name" value="MAX network transcriptional repressor"/>
    <property type="match status" value="1"/>
</dbReference>
<keyword evidence="15" id="KW-1185">Reference proteome</keyword>
<dbReference type="PANTHER" id="PTHR11969:SF99">
    <property type="entry name" value="MAX-BINDING PROTEIN MNT"/>
    <property type="match status" value="1"/>
</dbReference>
<feature type="compositionally biased region" description="Pro residues" evidence="12">
    <location>
        <begin position="291"/>
        <end position="304"/>
    </location>
</feature>
<dbReference type="OMA" id="IRSAMIK"/>
<feature type="domain" description="BHLH" evidence="13">
    <location>
        <begin position="134"/>
        <end position="186"/>
    </location>
</feature>
<dbReference type="InParanoid" id="A0A067R5S3"/>
<feature type="region of interest" description="Disordered" evidence="12">
    <location>
        <begin position="46"/>
        <end position="144"/>
    </location>
</feature>
<feature type="coiled-coil region" evidence="11">
    <location>
        <begin position="183"/>
        <end position="217"/>
    </location>
</feature>
<keyword evidence="2" id="KW-0678">Repressor</keyword>
<dbReference type="GO" id="GO:0000981">
    <property type="term" value="F:DNA-binding transcription factor activity, RNA polymerase II-specific"/>
    <property type="evidence" value="ECO:0007669"/>
    <property type="project" value="TreeGrafter"/>
</dbReference>
<dbReference type="PROSITE" id="PS50888">
    <property type="entry name" value="BHLH"/>
    <property type="match status" value="1"/>
</dbReference>
<keyword evidence="11" id="KW-0175">Coiled coil</keyword>